<dbReference type="InterPro" id="IPR044210">
    <property type="entry name" value="Tfc3-like"/>
</dbReference>
<name>A0A8H6L1C6_9LECA</name>
<feature type="region of interest" description="Disordered" evidence="6">
    <location>
        <begin position="490"/>
        <end position="554"/>
    </location>
</feature>
<feature type="region of interest" description="Disordered" evidence="6">
    <location>
        <begin position="1627"/>
        <end position="1655"/>
    </location>
</feature>
<feature type="compositionally biased region" description="Low complexity" evidence="6">
    <location>
        <begin position="1158"/>
        <end position="1169"/>
    </location>
</feature>
<protein>
    <submittedName>
        <fullName evidence="9">Uncharacterized protein</fullName>
    </submittedName>
</protein>
<dbReference type="InterPro" id="IPR007309">
    <property type="entry name" value="TFIIIC_Bblock-bd"/>
</dbReference>
<feature type="compositionally biased region" description="Polar residues" evidence="6">
    <location>
        <begin position="1170"/>
        <end position="1208"/>
    </location>
</feature>
<dbReference type="Proteomes" id="UP000578531">
    <property type="component" value="Unassembled WGS sequence"/>
</dbReference>
<evidence type="ECO:0000256" key="1">
    <source>
        <dbReference type="ARBA" id="ARBA00004123"/>
    </source>
</evidence>
<evidence type="ECO:0000259" key="7">
    <source>
        <dbReference type="Pfam" id="PF04182"/>
    </source>
</evidence>
<evidence type="ECO:0000256" key="2">
    <source>
        <dbReference type="ARBA" id="ARBA00022553"/>
    </source>
</evidence>
<feature type="compositionally biased region" description="Polar residues" evidence="6">
    <location>
        <begin position="1097"/>
        <end position="1117"/>
    </location>
</feature>
<feature type="region of interest" description="Disordered" evidence="6">
    <location>
        <begin position="1330"/>
        <end position="1363"/>
    </location>
</feature>
<feature type="region of interest" description="Disordered" evidence="6">
    <location>
        <begin position="569"/>
        <end position="605"/>
    </location>
</feature>
<keyword evidence="4" id="KW-0804">Transcription</keyword>
<feature type="compositionally biased region" description="Polar residues" evidence="6">
    <location>
        <begin position="539"/>
        <end position="553"/>
    </location>
</feature>
<keyword evidence="10" id="KW-1185">Reference proteome</keyword>
<dbReference type="PANTHER" id="PTHR15180:SF1">
    <property type="entry name" value="GENERAL TRANSCRIPTION FACTOR 3C POLYPEPTIDE 1"/>
    <property type="match status" value="1"/>
</dbReference>
<feature type="compositionally biased region" description="Basic and acidic residues" evidence="6">
    <location>
        <begin position="2350"/>
        <end position="2379"/>
    </location>
</feature>
<evidence type="ECO:0000256" key="6">
    <source>
        <dbReference type="SAM" id="MobiDB-lite"/>
    </source>
</evidence>
<dbReference type="Pfam" id="PF20222">
    <property type="entry name" value="DUF6581"/>
    <property type="match status" value="1"/>
</dbReference>
<dbReference type="InterPro" id="IPR046488">
    <property type="entry name" value="Sfc3/Tfc3_C"/>
</dbReference>
<feature type="compositionally biased region" description="Polar residues" evidence="6">
    <location>
        <begin position="505"/>
        <end position="523"/>
    </location>
</feature>
<proteinExistence type="predicted"/>
<keyword evidence="5" id="KW-0539">Nucleus</keyword>
<dbReference type="GO" id="GO:0006384">
    <property type="term" value="P:transcription initiation at RNA polymerase III promoter"/>
    <property type="evidence" value="ECO:0007669"/>
    <property type="project" value="InterPro"/>
</dbReference>
<feature type="compositionally biased region" description="Low complexity" evidence="6">
    <location>
        <begin position="1634"/>
        <end position="1648"/>
    </location>
</feature>
<dbReference type="OrthoDB" id="5403573at2759"/>
<evidence type="ECO:0000259" key="8">
    <source>
        <dbReference type="Pfam" id="PF20222"/>
    </source>
</evidence>
<dbReference type="CDD" id="cd16169">
    <property type="entry name" value="Tau138_eWH"/>
    <property type="match status" value="1"/>
</dbReference>
<dbReference type="InterPro" id="IPR035625">
    <property type="entry name" value="Tfc3-like_eWH"/>
</dbReference>
<feature type="region of interest" description="Disordered" evidence="6">
    <location>
        <begin position="1417"/>
        <end position="1449"/>
    </location>
</feature>
<sequence>MAKSLNGLIRHLVDQIALCGEHGALPLDFIAHVEGYYANPIEDSQVQDRDDTVPHPGIASNVDRPFLEQVWNWLIKNPDIRLGSHAGHKKLTLSEVEARNAAIEQSEQSALVSQETNLPDAAFSSHVSDASTVRDGDTTLTAETKDAAVPQQSKFDPGIRLYASENCMWHALAGHGPDSSKIKSLDFVCLSIIAACGPKGILQHDLVRISGQDKRSLPARTDRLHDGGYVEKKRLAVQLVNPKRILHTSQCILKRFVNSNLDQKKQTSDPGPSSAGKGKRVNKKGQRDQDRQAPGESSSTVAPESVAGDIAFSGSRTVPSWTADRSINNQIFELVDRAGIKGMSMTEIRHNLMGDHVRRPLDDYVSRLADSWQVSQPLHLRHLSIVRDTVLKGKTQIYIYYTYENFKKLVDGGTGFWEAVRTVASDVTIGKNVAAALDAKPDVDEYGFPRLEENQFQGRQNDATLEECVSALKVDPLHISATDPVFSKKADGSHGIRYKSHQRHSVTIGNGSTPKKAASTPSQAAPIKARAMKPPKVALSTTSDTVSTKTQATEPERVAVSKLPGVVPAKGQATGFQTPRRKPVRESNSKPLGRPRKYPKTGIPANFDTMTSDDVDYLFQSQAMFEKYEIVKVEKEIVQRIEGGEDAMVAAYEVLAERDDSRKQEGELPLPKSSRARVLHNFAGEPMPEPDPDEAKPKGRHWKDTRYRPSMAAHTHFVPAWRKRAHLEPKGKDLEEGPPILPTRTRGRGQRVSNQESMVYLPSVAAHSWPYVRPPSLAMEISTAHTLQNNVKRKQARPAKPKRLLDPHFKFLPSIAAHSGSFLPPDMSSTAKAGQKRKRTANVPLENGEEHTIPLQYKYLPSMAAHSGSFLPQDELHIFRAGQKRKRTAHMLSQHDEHLTTPITSSAVAQKLVTVPAREASLGTSNMQLNARNEGMYPGWEKFMSKHYQHQLETIIRSNAGVFIGKTTPRRKRPCEPRDFRPMHFKLAVFKSTRLSKLDWYVKPTTASEQMSCLGSRTQTPTSRVAEPAPIPYTQPEGQPDLSRSTFLPSPVSSHPATQPISTYISLYVDTAGTKRKRTASPQPTRGAAPFDPFSASPYSRHSSPTMESSKPISKPSTPLEIAALSPSVDQVYGKSPIENEERSRTPERQPDTKESSELSSSGSVLENSKTTQSEVATIQAVQSSQSSTLEASKPSNRQSINKVSRQGGSTAMLRKNIIMDIVNKCEGVFPSHKEMSSPFASEWKRRGQEGTPEAKTISNAVNALIKENKLRQITFASQTRQGVTVTKSMLVLPTIDTTDPKVKETQTNMVAYHPRYFVPMAVLPPQGFSSIKIPDNKNDSEETSDNMTEEPVQDSSAPESAELRRLDRAKKMMDGKERTAVARLKALKEQDQQELGHADANEPITEPFIQRATTNTAHAAPGLGRKVLPKPTANRSSRRRGQKRVERLASIKKPVRPQVNSLPTIPVNPVSNPFSLIWLPSNYAFSDFNFEEQRPTVLMAAAENDVQIGTPEAPIPLDLSEHARQRMRKMAENAARIERKQALANSTRSSLLYTDSNPGLFESSYAPIRPTFPPRQAPTSRSAALITAGPRNQPFPYTPPYAGEANFNRTVRPGDDLGLKQIGLEEMREVPPTSSTTRRGSLSTTASPSPELPLSRVSGWPVAAHAEGSGTSYQERVLLVSFMDPAHYFYRATGTFSVTFSGLRPPRKIFAYRGTALDPYAASLKTVHPHSSHRRSTRPLSLQDSQKIEKTPFDEEVDRLLRRELEANEVNNVVLVGWPFVNHVFSHTHKTVEVVKADMEAAKQVTVRLKDGHLMSRPFPRNNGFRPRIVHSIFSTGSRGIDPAAAETRTPLKRRRLTSLAEIGTPDQASKQVELDQEHRPTKLRRVRGPRQAKSLGENGEERLLTAVMVIRALTGGLDKRIDWVLVAKVFEPTYTQMFVHSRWSLTLQKYKLFLPKMESDFQSIFASAYEEGIVPAIDYDNLEDYDWKWLVEWTMANVNTPTQSLPELPVERSEFDGLYTLNERYHNEINEYYEIDGSSVLARRTKIVHRDPYVLPLIRERQGARPEDAEDFITAKSWIRANIMTPESTYNPSVARAKLSTFPDRTVEDALKQLLFDRVLAQENKGRLIPGRNYDISDFLVSRFKKNLQSAHFHQAAAYKQQLDHDFGEKGFANYSHAADDGDMIVIVNLLAHQRITIVPIDVPMNKWGQTDGGYETRQMDKRRLNFSLELRPSPAYIYGNPLPPLPTPPSQHLQDPMAKIPLWYDIHGSLVPVMWEMALAAVVAVLVVRPGVGASELEKVMRPAMDIWELQEILEWLVNAKAAKRVGQGFSVEDEWWWLALGTGGNSEERSGEDVGDKKGGEKGDGKENGKEREGENVQDVITMELDGTIENVLC</sequence>
<evidence type="ECO:0000313" key="10">
    <source>
        <dbReference type="Proteomes" id="UP000578531"/>
    </source>
</evidence>
<keyword evidence="2" id="KW-0597">Phosphoprotein</keyword>
<feature type="region of interest" description="Disordered" evidence="6">
    <location>
        <begin position="262"/>
        <end position="306"/>
    </location>
</feature>
<dbReference type="GO" id="GO:0042791">
    <property type="term" value="P:5S class rRNA transcription by RNA polymerase III"/>
    <property type="evidence" value="ECO:0007669"/>
    <property type="project" value="TreeGrafter"/>
</dbReference>
<evidence type="ECO:0000256" key="4">
    <source>
        <dbReference type="ARBA" id="ARBA00023163"/>
    </source>
</evidence>
<evidence type="ECO:0000256" key="5">
    <source>
        <dbReference type="ARBA" id="ARBA00023242"/>
    </source>
</evidence>
<accession>A0A8H6L1C6</accession>
<feature type="compositionally biased region" description="Polar residues" evidence="6">
    <location>
        <begin position="1012"/>
        <end position="1023"/>
    </location>
</feature>
<feature type="domain" description="Transcription factor tau subunit sfc3/Tfc3 C-terminal" evidence="8">
    <location>
        <begin position="1892"/>
        <end position="2301"/>
    </location>
</feature>
<dbReference type="GO" id="GO:0003677">
    <property type="term" value="F:DNA binding"/>
    <property type="evidence" value="ECO:0007669"/>
    <property type="project" value="UniProtKB-KW"/>
</dbReference>
<comment type="subcellular location">
    <subcellularLocation>
        <location evidence="1">Nucleus</location>
    </subcellularLocation>
</comment>
<reference evidence="9 10" key="1">
    <citation type="journal article" date="2020" name="Genomics">
        <title>Complete, high-quality genomes from long-read metagenomic sequencing of two wolf lichen thalli reveals enigmatic genome architecture.</title>
        <authorList>
            <person name="McKenzie S.K."/>
            <person name="Walston R.F."/>
            <person name="Allen J.L."/>
        </authorList>
    </citation>
    <scope>NUCLEOTIDE SEQUENCE [LARGE SCALE GENOMIC DNA]</scope>
    <source>
        <strain evidence="9">WasteWater2</strain>
    </source>
</reference>
<feature type="region of interest" description="Disordered" evidence="6">
    <location>
        <begin position="2346"/>
        <end position="2383"/>
    </location>
</feature>
<feature type="compositionally biased region" description="Acidic residues" evidence="6">
    <location>
        <begin position="1342"/>
        <end position="1353"/>
    </location>
</feature>
<organism evidence="9 10">
    <name type="scientific">Letharia columbiana</name>
    <dbReference type="NCBI Taxonomy" id="112416"/>
    <lineage>
        <taxon>Eukaryota</taxon>
        <taxon>Fungi</taxon>
        <taxon>Dikarya</taxon>
        <taxon>Ascomycota</taxon>
        <taxon>Pezizomycotina</taxon>
        <taxon>Lecanoromycetes</taxon>
        <taxon>OSLEUM clade</taxon>
        <taxon>Lecanoromycetidae</taxon>
        <taxon>Lecanorales</taxon>
        <taxon>Lecanorineae</taxon>
        <taxon>Parmeliaceae</taxon>
        <taxon>Letharia</taxon>
    </lineage>
</organism>
<comment type="caution">
    <text evidence="9">The sequence shown here is derived from an EMBL/GenBank/DDBJ whole genome shotgun (WGS) entry which is preliminary data.</text>
</comment>
<feature type="region of interest" description="Disordered" evidence="6">
    <location>
        <begin position="1012"/>
        <end position="1057"/>
    </location>
</feature>
<dbReference type="Pfam" id="PF04182">
    <property type="entry name" value="B-block_TFIIIC"/>
    <property type="match status" value="1"/>
</dbReference>
<dbReference type="EMBL" id="JACCJC010000053">
    <property type="protein sequence ID" value="KAF6231842.1"/>
    <property type="molecule type" value="Genomic_DNA"/>
</dbReference>
<dbReference type="GO" id="GO:0005634">
    <property type="term" value="C:nucleus"/>
    <property type="evidence" value="ECO:0007669"/>
    <property type="project" value="UniProtKB-SubCell"/>
</dbReference>
<feature type="region of interest" description="Disordered" evidence="6">
    <location>
        <begin position="1074"/>
        <end position="1208"/>
    </location>
</feature>
<keyword evidence="3" id="KW-0238">DNA-binding</keyword>
<feature type="compositionally biased region" description="Polar residues" evidence="6">
    <location>
        <begin position="1042"/>
        <end position="1057"/>
    </location>
</feature>
<evidence type="ECO:0000256" key="3">
    <source>
        <dbReference type="ARBA" id="ARBA00023125"/>
    </source>
</evidence>
<dbReference type="RefSeq" id="XP_037161274.1">
    <property type="nucleotide sequence ID" value="XM_037311812.1"/>
</dbReference>
<feature type="region of interest" description="Disordered" evidence="6">
    <location>
        <begin position="730"/>
        <end position="752"/>
    </location>
</feature>
<feature type="domain" description="B-block binding subunit of TFIIIC" evidence="7">
    <location>
        <begin position="186"/>
        <end position="258"/>
    </location>
</feature>
<dbReference type="GeneID" id="59291573"/>
<feature type="compositionally biased region" description="Basic and acidic residues" evidence="6">
    <location>
        <begin position="1138"/>
        <end position="1157"/>
    </location>
</feature>
<evidence type="ECO:0000313" key="9">
    <source>
        <dbReference type="EMBL" id="KAF6231842.1"/>
    </source>
</evidence>
<gene>
    <name evidence="9" type="ORF">HO173_009925</name>
</gene>
<dbReference type="PANTHER" id="PTHR15180">
    <property type="entry name" value="GENERAL TRANSCRIPTION FACTOR 3C POLYPEPTIDE 1"/>
    <property type="match status" value="1"/>
</dbReference>
<dbReference type="GO" id="GO:0000127">
    <property type="term" value="C:transcription factor TFIIIC complex"/>
    <property type="evidence" value="ECO:0007669"/>
    <property type="project" value="InterPro"/>
</dbReference>